<name>A0A7X8SHT1_9BACT</name>
<dbReference type="GO" id="GO:0000105">
    <property type="term" value="P:L-histidine biosynthetic process"/>
    <property type="evidence" value="ECO:0007669"/>
    <property type="project" value="UniProtKB-UniPathway"/>
</dbReference>
<proteinExistence type="inferred from homology"/>
<comment type="caution">
    <text evidence="12">The sequence shown here is derived from an EMBL/GenBank/DDBJ whole genome shotgun (WGS) entry which is preliminary data.</text>
</comment>
<dbReference type="UniPathway" id="UPA00031">
    <property type="reaction ID" value="UER00010"/>
</dbReference>
<evidence type="ECO:0000256" key="7">
    <source>
        <dbReference type="ARBA" id="ARBA00023239"/>
    </source>
</evidence>
<evidence type="ECO:0000256" key="11">
    <source>
        <dbReference type="RuleBase" id="RU003657"/>
    </source>
</evidence>
<evidence type="ECO:0000313" key="12">
    <source>
        <dbReference type="EMBL" id="NLR90508.1"/>
    </source>
</evidence>
<evidence type="ECO:0000256" key="9">
    <source>
        <dbReference type="ARBA" id="ARBA00030264"/>
    </source>
</evidence>
<evidence type="ECO:0000256" key="6">
    <source>
        <dbReference type="ARBA" id="ARBA00023102"/>
    </source>
</evidence>
<dbReference type="InterPro" id="IPR011060">
    <property type="entry name" value="RibuloseP-bd_barrel"/>
</dbReference>
<comment type="subunit">
    <text evidence="3">Heterodimer of HisH and HisF.</text>
</comment>
<dbReference type="InterPro" id="IPR004651">
    <property type="entry name" value="HisF"/>
</dbReference>
<comment type="catalytic activity">
    <reaction evidence="10">
        <text>5-[(5-phospho-1-deoxy-D-ribulos-1-ylimino)methylamino]-1-(5-phospho-beta-D-ribosyl)imidazole-4-carboxamide + L-glutamine = D-erythro-1-(imidazol-4-yl)glycerol 3-phosphate + 5-amino-1-(5-phospho-beta-D-ribosyl)imidazole-4-carboxamide + L-glutamate + H(+)</text>
        <dbReference type="Rhea" id="RHEA:24793"/>
        <dbReference type="ChEBI" id="CHEBI:15378"/>
        <dbReference type="ChEBI" id="CHEBI:29985"/>
        <dbReference type="ChEBI" id="CHEBI:58278"/>
        <dbReference type="ChEBI" id="CHEBI:58359"/>
        <dbReference type="ChEBI" id="CHEBI:58475"/>
        <dbReference type="ChEBI" id="CHEBI:58525"/>
        <dbReference type="EC" id="4.3.2.10"/>
    </reaction>
</comment>
<dbReference type="AlphaFoldDB" id="A0A7X8SHT1"/>
<dbReference type="Proteomes" id="UP000585050">
    <property type="component" value="Unassembled WGS sequence"/>
</dbReference>
<dbReference type="PANTHER" id="PTHR21235:SF2">
    <property type="entry name" value="IMIDAZOLE GLYCEROL PHOSPHATE SYNTHASE HISHF"/>
    <property type="match status" value="1"/>
</dbReference>
<dbReference type="InterPro" id="IPR013785">
    <property type="entry name" value="Aldolase_TIM"/>
</dbReference>
<reference evidence="12 13" key="1">
    <citation type="submission" date="2020-04" db="EMBL/GenBank/DDBJ databases">
        <title>Flammeovirga sp. SR4, a novel species isolated from seawater.</title>
        <authorList>
            <person name="Wang X."/>
        </authorList>
    </citation>
    <scope>NUCLEOTIDE SEQUENCE [LARGE SCALE GENOMIC DNA]</scope>
    <source>
        <strain evidence="12 13">SR4</strain>
    </source>
</reference>
<keyword evidence="7 12" id="KW-0456">Lyase</keyword>
<dbReference type="EC" id="4.3.2.10" evidence="4"/>
<dbReference type="Gene3D" id="3.20.20.70">
    <property type="entry name" value="Aldolase class I"/>
    <property type="match status" value="1"/>
</dbReference>
<organism evidence="12 13">
    <name type="scientific">Flammeovirga agarivorans</name>
    <dbReference type="NCBI Taxonomy" id="2726742"/>
    <lineage>
        <taxon>Bacteria</taxon>
        <taxon>Pseudomonadati</taxon>
        <taxon>Bacteroidota</taxon>
        <taxon>Cytophagia</taxon>
        <taxon>Cytophagales</taxon>
        <taxon>Flammeovirgaceae</taxon>
        <taxon>Flammeovirga</taxon>
    </lineage>
</organism>
<comment type="pathway">
    <text evidence="1">Amino-acid biosynthesis; L-histidine biosynthesis; L-histidine from 5-phospho-alpha-D-ribose 1-diphosphate: step 5/9.</text>
</comment>
<sequence length="256" mass="28590">MTRKRIIPILLLKNGGLVKTIKYSKPNYIGDPINAVKIFNNKEVDELSILDIEASEKNKEPDYKKIEEIVSEAFMPISYGGGINSLDKAKKVFNCGIEKIVINSASFTKPKIISQIAEIYGEQSVVVSIDIKKSFWSNKYMLRYQNGKKKSKIDIISHLKNIQELGAGEVLLNNIDREGTYQGYDLDLIKKIAENCEVPLVVNGGAKSLEDMCNSIKHGASACGAGSLFVYTSNKKGILINYPQQEELNKIFTYNL</sequence>
<keyword evidence="6 11" id="KW-0368">Histidine biosynthesis</keyword>
<gene>
    <name evidence="12" type="primary">hisF</name>
    <name evidence="12" type="ORF">HGP29_04785</name>
</gene>
<dbReference type="GO" id="GO:0000107">
    <property type="term" value="F:imidazoleglycerol-phosphate synthase activity"/>
    <property type="evidence" value="ECO:0007669"/>
    <property type="project" value="InterPro"/>
</dbReference>
<accession>A0A7X8SHT1</accession>
<keyword evidence="5 11" id="KW-0028">Amino-acid biosynthesis</keyword>
<dbReference type="SUPFAM" id="SSF51366">
    <property type="entry name" value="Ribulose-phoshate binding barrel"/>
    <property type="match status" value="1"/>
</dbReference>
<comment type="similarity">
    <text evidence="2 11">Belongs to the HisA/HisF family.</text>
</comment>
<evidence type="ECO:0000256" key="1">
    <source>
        <dbReference type="ARBA" id="ARBA00005091"/>
    </source>
</evidence>
<protein>
    <recommendedName>
        <fullName evidence="4">imidazole glycerol-phosphate synthase</fullName>
        <ecNumber evidence="4">4.3.2.10</ecNumber>
    </recommendedName>
    <alternativeName>
        <fullName evidence="9">IGP synthase cyclase subunit</fullName>
    </alternativeName>
</protein>
<comment type="function">
    <text evidence="8">IGPS catalyzes the conversion of PRFAR and glutamine to IGP, AICAR and glutamate. The HisF subunit catalyzes the cyclization activity that produces IGP and AICAR from PRFAR using the ammonia provided by the HisH subunit.</text>
</comment>
<evidence type="ECO:0000256" key="4">
    <source>
        <dbReference type="ARBA" id="ARBA00012809"/>
    </source>
</evidence>
<dbReference type="EMBL" id="JABAIL010000001">
    <property type="protein sequence ID" value="NLR90508.1"/>
    <property type="molecule type" value="Genomic_DNA"/>
</dbReference>
<dbReference type="CDD" id="cd04731">
    <property type="entry name" value="HisF"/>
    <property type="match status" value="1"/>
</dbReference>
<keyword evidence="13" id="KW-1185">Reference proteome</keyword>
<evidence type="ECO:0000256" key="5">
    <source>
        <dbReference type="ARBA" id="ARBA00022605"/>
    </source>
</evidence>
<evidence type="ECO:0000256" key="2">
    <source>
        <dbReference type="ARBA" id="ARBA00009667"/>
    </source>
</evidence>
<dbReference type="InterPro" id="IPR050064">
    <property type="entry name" value="IGPS_HisA/HisF"/>
</dbReference>
<evidence type="ECO:0000256" key="8">
    <source>
        <dbReference type="ARBA" id="ARBA00025475"/>
    </source>
</evidence>
<dbReference type="Pfam" id="PF00977">
    <property type="entry name" value="His_biosynth"/>
    <property type="match status" value="1"/>
</dbReference>
<dbReference type="RefSeq" id="WP_168881207.1">
    <property type="nucleotide sequence ID" value="NZ_JABAIL010000001.1"/>
</dbReference>
<evidence type="ECO:0000313" key="13">
    <source>
        <dbReference type="Proteomes" id="UP000585050"/>
    </source>
</evidence>
<dbReference type="GO" id="GO:0016829">
    <property type="term" value="F:lyase activity"/>
    <property type="evidence" value="ECO:0007669"/>
    <property type="project" value="UniProtKB-KW"/>
</dbReference>
<dbReference type="InterPro" id="IPR006062">
    <property type="entry name" value="His_biosynth"/>
</dbReference>
<evidence type="ECO:0000256" key="10">
    <source>
        <dbReference type="ARBA" id="ARBA00047838"/>
    </source>
</evidence>
<dbReference type="PANTHER" id="PTHR21235">
    <property type="entry name" value="IMIDAZOLE GLYCEROL PHOSPHATE SYNTHASE SUBUNIT HISF/H IGP SYNTHASE SUBUNIT HISF/H"/>
    <property type="match status" value="1"/>
</dbReference>
<evidence type="ECO:0000256" key="3">
    <source>
        <dbReference type="ARBA" id="ARBA00011152"/>
    </source>
</evidence>
<dbReference type="NCBIfam" id="NF038364">
    <property type="entry name" value="AglZ_HisF2_fam"/>
    <property type="match status" value="1"/>
</dbReference>